<evidence type="ECO:0008006" key="3">
    <source>
        <dbReference type="Google" id="ProtNLM"/>
    </source>
</evidence>
<evidence type="ECO:0000313" key="1">
    <source>
        <dbReference type="EMBL" id="KAL2795479.1"/>
    </source>
</evidence>
<dbReference type="SUPFAM" id="SSF48403">
    <property type="entry name" value="Ankyrin repeat"/>
    <property type="match status" value="1"/>
</dbReference>
<protein>
    <recommendedName>
        <fullName evidence="3">Ankyrin repeat-containing protein</fullName>
    </recommendedName>
</protein>
<organism evidence="1 2">
    <name type="scientific">Aspergillus keveii</name>
    <dbReference type="NCBI Taxonomy" id="714993"/>
    <lineage>
        <taxon>Eukaryota</taxon>
        <taxon>Fungi</taxon>
        <taxon>Dikarya</taxon>
        <taxon>Ascomycota</taxon>
        <taxon>Pezizomycotina</taxon>
        <taxon>Eurotiomycetes</taxon>
        <taxon>Eurotiomycetidae</taxon>
        <taxon>Eurotiales</taxon>
        <taxon>Aspergillaceae</taxon>
        <taxon>Aspergillus</taxon>
        <taxon>Aspergillus subgen. Nidulantes</taxon>
    </lineage>
</organism>
<sequence>MQKIEALRIIFRVGLCQSYTLQRNFETVFEESLPVDSTAARIFYLWVAFKESYSDNVLTGPAFLTEEELGELAQRIGEDLDILRSLDEDQMRDVLNRIYAARYLHDYKIWPAIDFGAAIEKRDISVVQRLVQYSKVNLNHGCGIYEAPLPHAIRKGDRDIIKLLLAEEKRLHINKKHNGTATALLLAVRKGDDSIVELILRHALVDPNIADDRG</sequence>
<dbReference type="InterPro" id="IPR036770">
    <property type="entry name" value="Ankyrin_rpt-contain_sf"/>
</dbReference>
<reference evidence="1 2" key="1">
    <citation type="submission" date="2024-07" db="EMBL/GenBank/DDBJ databases">
        <title>Section-level genome sequencing and comparative genomics of Aspergillus sections Usti and Cavernicolus.</title>
        <authorList>
            <consortium name="Lawrence Berkeley National Laboratory"/>
            <person name="Nybo J.L."/>
            <person name="Vesth T.C."/>
            <person name="Theobald S."/>
            <person name="Frisvad J.C."/>
            <person name="Larsen T.O."/>
            <person name="Kjaerboelling I."/>
            <person name="Rothschild-Mancinelli K."/>
            <person name="Lyhne E.K."/>
            <person name="Kogle M.E."/>
            <person name="Barry K."/>
            <person name="Clum A."/>
            <person name="Na H."/>
            <person name="Ledsgaard L."/>
            <person name="Lin J."/>
            <person name="Lipzen A."/>
            <person name="Kuo A."/>
            <person name="Riley R."/>
            <person name="Mondo S."/>
            <person name="Labutti K."/>
            <person name="Haridas S."/>
            <person name="Pangalinan J."/>
            <person name="Salamov A.A."/>
            <person name="Simmons B.A."/>
            <person name="Magnuson J.K."/>
            <person name="Chen J."/>
            <person name="Drula E."/>
            <person name="Henrissat B."/>
            <person name="Wiebenga A."/>
            <person name="Lubbers R.J."/>
            <person name="Gomes A.C."/>
            <person name="Makela M.R."/>
            <person name="Stajich J."/>
            <person name="Grigoriev I.V."/>
            <person name="Mortensen U.H."/>
            <person name="De Vries R.P."/>
            <person name="Baker S.E."/>
            <person name="Andersen M.R."/>
        </authorList>
    </citation>
    <scope>NUCLEOTIDE SEQUENCE [LARGE SCALE GENOMIC DNA]</scope>
    <source>
        <strain evidence="1 2">CBS 209.92</strain>
    </source>
</reference>
<dbReference type="InterPro" id="IPR002110">
    <property type="entry name" value="Ankyrin_rpt"/>
</dbReference>
<dbReference type="Proteomes" id="UP001610563">
    <property type="component" value="Unassembled WGS sequence"/>
</dbReference>
<comment type="caution">
    <text evidence="1">The sequence shown here is derived from an EMBL/GenBank/DDBJ whole genome shotgun (WGS) entry which is preliminary data.</text>
</comment>
<gene>
    <name evidence="1" type="ORF">BJX66DRAFT_301711</name>
</gene>
<proteinExistence type="predicted"/>
<dbReference type="Gene3D" id="1.25.40.20">
    <property type="entry name" value="Ankyrin repeat-containing domain"/>
    <property type="match status" value="1"/>
</dbReference>
<accession>A0ABR4GA00</accession>
<evidence type="ECO:0000313" key="2">
    <source>
        <dbReference type="Proteomes" id="UP001610563"/>
    </source>
</evidence>
<keyword evidence="2" id="KW-1185">Reference proteome</keyword>
<dbReference type="Pfam" id="PF12796">
    <property type="entry name" value="Ank_2"/>
    <property type="match status" value="1"/>
</dbReference>
<name>A0ABR4GA00_9EURO</name>
<dbReference type="EMBL" id="JBFTWV010000034">
    <property type="protein sequence ID" value="KAL2795479.1"/>
    <property type="molecule type" value="Genomic_DNA"/>
</dbReference>